<dbReference type="PIRSF" id="PIRSF001430">
    <property type="entry name" value="tRNA_psdUrid_synth"/>
    <property type="match status" value="1"/>
</dbReference>
<dbReference type="InterPro" id="IPR020097">
    <property type="entry name" value="PsdUridine_synth_TruA_a/b_dom"/>
</dbReference>
<dbReference type="GO" id="GO:0160147">
    <property type="term" value="F:tRNA pseudouridine(38-40) synthase activity"/>
    <property type="evidence" value="ECO:0007669"/>
    <property type="project" value="UniProtKB-EC"/>
</dbReference>
<keyword evidence="2 4" id="KW-0819">tRNA processing</keyword>
<evidence type="ECO:0000256" key="4">
    <source>
        <dbReference type="HAMAP-Rule" id="MF_00171"/>
    </source>
</evidence>
<dbReference type="InterPro" id="IPR001406">
    <property type="entry name" value="PsdUridine_synth_TruA"/>
</dbReference>
<comment type="catalytic activity">
    <reaction evidence="4 7">
        <text>uridine(38/39/40) in tRNA = pseudouridine(38/39/40) in tRNA</text>
        <dbReference type="Rhea" id="RHEA:22376"/>
        <dbReference type="Rhea" id="RHEA-COMP:10085"/>
        <dbReference type="Rhea" id="RHEA-COMP:10087"/>
        <dbReference type="ChEBI" id="CHEBI:65314"/>
        <dbReference type="ChEBI" id="CHEBI:65315"/>
        <dbReference type="EC" id="5.4.99.12"/>
    </reaction>
</comment>
<comment type="similarity">
    <text evidence="1 4 7">Belongs to the tRNA pseudouridine synthase TruA family.</text>
</comment>
<dbReference type="SUPFAM" id="SSF55120">
    <property type="entry name" value="Pseudouridine synthase"/>
    <property type="match status" value="1"/>
</dbReference>
<feature type="active site" description="Nucleophile" evidence="4 5">
    <location>
        <position position="60"/>
    </location>
</feature>
<evidence type="ECO:0000256" key="1">
    <source>
        <dbReference type="ARBA" id="ARBA00009375"/>
    </source>
</evidence>
<comment type="function">
    <text evidence="4">Formation of pseudouridine at positions 38, 39 and 40 in the anticodon stem and loop of transfer RNAs.</text>
</comment>
<comment type="subunit">
    <text evidence="4">Homodimer.</text>
</comment>
<evidence type="ECO:0000313" key="9">
    <source>
        <dbReference type="EMBL" id="NLT79640.1"/>
    </source>
</evidence>
<dbReference type="AlphaFoldDB" id="A0A971ICC2"/>
<organism evidence="9 10">
    <name type="scientific">Bifidobacterium crudilactis</name>
    <dbReference type="NCBI Taxonomy" id="327277"/>
    <lineage>
        <taxon>Bacteria</taxon>
        <taxon>Bacillati</taxon>
        <taxon>Actinomycetota</taxon>
        <taxon>Actinomycetes</taxon>
        <taxon>Bifidobacteriales</taxon>
        <taxon>Bifidobacteriaceae</taxon>
        <taxon>Bifidobacterium</taxon>
    </lineage>
</organism>
<evidence type="ECO:0000256" key="5">
    <source>
        <dbReference type="PIRSR" id="PIRSR001430-1"/>
    </source>
</evidence>
<dbReference type="GO" id="GO:0003723">
    <property type="term" value="F:RNA binding"/>
    <property type="evidence" value="ECO:0007669"/>
    <property type="project" value="InterPro"/>
</dbReference>
<evidence type="ECO:0000259" key="8">
    <source>
        <dbReference type="Pfam" id="PF01416"/>
    </source>
</evidence>
<dbReference type="HAMAP" id="MF_00171">
    <property type="entry name" value="TruA"/>
    <property type="match status" value="1"/>
</dbReference>
<evidence type="ECO:0000256" key="2">
    <source>
        <dbReference type="ARBA" id="ARBA00022694"/>
    </source>
</evidence>
<dbReference type="Pfam" id="PF01416">
    <property type="entry name" value="PseudoU_synth_1"/>
    <property type="match status" value="1"/>
</dbReference>
<accession>A0A971ICC2</accession>
<evidence type="ECO:0000256" key="6">
    <source>
        <dbReference type="PIRSR" id="PIRSR001430-2"/>
    </source>
</evidence>
<proteinExistence type="inferred from homology"/>
<sequence length="303" mass="33878">MVDVLRLRIDCAYDGSEFHGWARQPHLRTVQGVMEDCICRILHLDREKPPIRLVVAGRTDTGVHASRQTCHLDIEEQTLQRAVGHLTLEPMAALEHRLRHIQPADIAIHRISLAPPGFDARFSALERVYVYRVSDSSTTYDPRLRHCVARVEGELDIEAMNSALFHCVGLHDFGSFATPNEGGTTIREVKSLQWHRIGIQDVRASADDISLQRGGLIALTIVADAFAHNMVRSLVQASLQIGLGKRDEGWFIEKLHHPKREGSTGPAAACGLTLERIAYPADEMLAERAERIRARRELPADSD</sequence>
<dbReference type="Proteomes" id="UP000767327">
    <property type="component" value="Unassembled WGS sequence"/>
</dbReference>
<evidence type="ECO:0000256" key="7">
    <source>
        <dbReference type="RuleBase" id="RU003792"/>
    </source>
</evidence>
<feature type="binding site" evidence="4 6">
    <location>
        <position position="129"/>
    </location>
    <ligand>
        <name>substrate</name>
    </ligand>
</feature>
<reference evidence="9" key="2">
    <citation type="submission" date="2020-01" db="EMBL/GenBank/DDBJ databases">
        <authorList>
            <person name="Campanaro S."/>
        </authorList>
    </citation>
    <scope>NUCLEOTIDE SEQUENCE</scope>
    <source>
        <strain evidence="9">AS01afH2WH_6</strain>
    </source>
</reference>
<evidence type="ECO:0000256" key="3">
    <source>
        <dbReference type="ARBA" id="ARBA00023235"/>
    </source>
</evidence>
<protein>
    <recommendedName>
        <fullName evidence="4">tRNA pseudouridine synthase A</fullName>
        <ecNumber evidence="4">5.4.99.12</ecNumber>
    </recommendedName>
    <alternativeName>
        <fullName evidence="4">tRNA pseudouridine(38-40) synthase</fullName>
    </alternativeName>
    <alternativeName>
        <fullName evidence="4">tRNA pseudouridylate synthase I</fullName>
    </alternativeName>
    <alternativeName>
        <fullName evidence="4">tRNA-uridine isomerase I</fullName>
    </alternativeName>
</protein>
<dbReference type="EMBL" id="JAAXZR010000019">
    <property type="protein sequence ID" value="NLT79640.1"/>
    <property type="molecule type" value="Genomic_DNA"/>
</dbReference>
<feature type="domain" description="Pseudouridine synthase I TruA alpha/beta" evidence="8">
    <location>
        <begin position="165"/>
        <end position="280"/>
    </location>
</feature>
<dbReference type="PANTHER" id="PTHR11142">
    <property type="entry name" value="PSEUDOURIDYLATE SYNTHASE"/>
    <property type="match status" value="1"/>
</dbReference>
<name>A0A971ICC2_9BIFI</name>
<dbReference type="PANTHER" id="PTHR11142:SF0">
    <property type="entry name" value="TRNA PSEUDOURIDINE SYNTHASE-LIKE 1"/>
    <property type="match status" value="1"/>
</dbReference>
<dbReference type="InterPro" id="IPR020095">
    <property type="entry name" value="PsdUridine_synth_TruA_C"/>
</dbReference>
<evidence type="ECO:0000313" key="10">
    <source>
        <dbReference type="Proteomes" id="UP000767327"/>
    </source>
</evidence>
<comment type="caution">
    <text evidence="9">The sequence shown here is derived from an EMBL/GenBank/DDBJ whole genome shotgun (WGS) entry which is preliminary data.</text>
</comment>
<gene>
    <name evidence="4 9" type="primary">truA</name>
    <name evidence="9" type="ORF">GXW98_05075</name>
</gene>
<dbReference type="Gene3D" id="3.30.70.660">
    <property type="entry name" value="Pseudouridine synthase I, catalytic domain, C-terminal subdomain"/>
    <property type="match status" value="1"/>
</dbReference>
<dbReference type="NCBIfam" id="TIGR00071">
    <property type="entry name" value="hisT_truA"/>
    <property type="match status" value="1"/>
</dbReference>
<dbReference type="InterPro" id="IPR020094">
    <property type="entry name" value="TruA/RsuA/RluB/E/F_N"/>
</dbReference>
<keyword evidence="3 4" id="KW-0413">Isomerase</keyword>
<dbReference type="CDD" id="cd02570">
    <property type="entry name" value="PseudoU_synth_EcTruA"/>
    <property type="match status" value="1"/>
</dbReference>
<dbReference type="RefSeq" id="WP_273173564.1">
    <property type="nucleotide sequence ID" value="NZ_JAAXZR010000019.1"/>
</dbReference>
<reference evidence="9" key="1">
    <citation type="journal article" date="2020" name="Biotechnol. Biofuels">
        <title>New insights from the biogas microbiome by comprehensive genome-resolved metagenomics of nearly 1600 species originating from multiple anaerobic digesters.</title>
        <authorList>
            <person name="Campanaro S."/>
            <person name="Treu L."/>
            <person name="Rodriguez-R L.M."/>
            <person name="Kovalovszki A."/>
            <person name="Ziels R.M."/>
            <person name="Maus I."/>
            <person name="Zhu X."/>
            <person name="Kougias P.G."/>
            <person name="Basile A."/>
            <person name="Luo G."/>
            <person name="Schluter A."/>
            <person name="Konstantinidis K.T."/>
            <person name="Angelidaki I."/>
        </authorList>
    </citation>
    <scope>NUCLEOTIDE SEQUENCE</scope>
    <source>
        <strain evidence="9">AS01afH2WH_6</strain>
    </source>
</reference>
<dbReference type="EC" id="5.4.99.12" evidence="4"/>
<dbReference type="InterPro" id="IPR020103">
    <property type="entry name" value="PsdUridine_synth_cat_dom_sf"/>
</dbReference>
<dbReference type="GO" id="GO:0031119">
    <property type="term" value="P:tRNA pseudouridine synthesis"/>
    <property type="evidence" value="ECO:0007669"/>
    <property type="project" value="UniProtKB-UniRule"/>
</dbReference>
<comment type="caution">
    <text evidence="4">Lacks conserved residue(s) required for the propagation of feature annotation.</text>
</comment>
<dbReference type="Gene3D" id="3.30.70.580">
    <property type="entry name" value="Pseudouridine synthase I, catalytic domain, N-terminal subdomain"/>
    <property type="match status" value="1"/>
</dbReference>